<keyword evidence="7" id="KW-1185">Reference proteome</keyword>
<proteinExistence type="predicted"/>
<evidence type="ECO:0000259" key="5">
    <source>
        <dbReference type="Pfam" id="PF17958"/>
    </source>
</evidence>
<sequence length="559" mass="63616">MASLQPVAVVTGQIDGGRDSAVSSTGRSPAKSLEFTLRQYPCAKMKLDQLFLEWLSMPEYEKVIMTVLDNARQGKQLKAGIDEGAKVGPAAAAPTSVPPSSPTTQISPKKAASPPQKPAPASSQSRPPSPAPKGDTAEAGDTAEVIPQFYFPTGPPVPEAIEAEHQAKVQALFEGAPDGLCAKDFVKVVKEVVDLPGFMAYPLFAKLKAGTPANQALLTKGEFEEWWKSNHIASKDNVSRLYEVLCTKGSEYLVHANFEPLLRAVVDHHPSLEFLADHPEFQDRYMETVIYRIFYHLNRSGTGKLSRRELKRSDFLSVLEQLDTEPDINRVTQYFSYEHFYVIYCKFWELDTDHDFLLDREDLVRYGCHSLTYQIVDRIFDQAPHRFFSRVQGKMSYQDFVWFLLSEEDKTTLPSLEYWFKCIDLDCDGILGPYDLRPFYDEQLQRMENSACEPVMFEDVMCQLHDLLQPQQEGRFTIKDLHMRRENAGVLFNILFNLHKFLAFEHRDPFMIRAEQESKLSDWDRFAQQEYDILAAEDEQEVSLRDGADVLASSISDNF</sequence>
<feature type="domain" description="PP2A regulatory subunit B'' EF-hand" evidence="5">
    <location>
        <begin position="236"/>
        <end position="325"/>
    </location>
</feature>
<organism evidence="6 7">
    <name type="scientific">Ostreobium quekettii</name>
    <dbReference type="NCBI Taxonomy" id="121088"/>
    <lineage>
        <taxon>Eukaryota</taxon>
        <taxon>Viridiplantae</taxon>
        <taxon>Chlorophyta</taxon>
        <taxon>core chlorophytes</taxon>
        <taxon>Ulvophyceae</taxon>
        <taxon>TCBD clade</taxon>
        <taxon>Bryopsidales</taxon>
        <taxon>Ostreobineae</taxon>
        <taxon>Ostreobiaceae</taxon>
        <taxon>Ostreobium</taxon>
    </lineage>
</organism>
<dbReference type="SUPFAM" id="SSF47473">
    <property type="entry name" value="EF-hand"/>
    <property type="match status" value="2"/>
</dbReference>
<evidence type="ECO:0000256" key="2">
    <source>
        <dbReference type="ARBA" id="ARBA00022837"/>
    </source>
</evidence>
<accession>A0A8S1JA58</accession>
<dbReference type="FunFam" id="1.10.238.220:FF:000003">
    <property type="entry name" value="Phosphoprotein phosphatase 2A regulatory subunit"/>
    <property type="match status" value="1"/>
</dbReference>
<dbReference type="Gene3D" id="1.10.238.10">
    <property type="entry name" value="EF-hand"/>
    <property type="match status" value="1"/>
</dbReference>
<dbReference type="CDD" id="cd21504">
    <property type="entry name" value="PPP2R3A_B-like"/>
    <property type="match status" value="1"/>
</dbReference>
<dbReference type="Gene3D" id="1.10.238.220">
    <property type="match status" value="1"/>
</dbReference>
<dbReference type="AlphaFoldDB" id="A0A8S1JA58"/>
<dbReference type="EMBL" id="CAJHUC010002758">
    <property type="protein sequence ID" value="CAD7704332.1"/>
    <property type="molecule type" value="Genomic_DNA"/>
</dbReference>
<reference evidence="6" key="1">
    <citation type="submission" date="2020-12" db="EMBL/GenBank/DDBJ databases">
        <authorList>
            <person name="Iha C."/>
        </authorList>
    </citation>
    <scope>NUCLEOTIDE SEQUENCE</scope>
</reference>
<evidence type="ECO:0000256" key="1">
    <source>
        <dbReference type="ARBA" id="ARBA00022723"/>
    </source>
</evidence>
<dbReference type="PANTHER" id="PTHR14095:SF0">
    <property type="entry name" value="MIP22305P"/>
    <property type="match status" value="1"/>
</dbReference>
<feature type="region of interest" description="Disordered" evidence="3">
    <location>
        <begin position="88"/>
        <end position="138"/>
    </location>
</feature>
<feature type="compositionally biased region" description="Low complexity" evidence="3">
    <location>
        <begin position="102"/>
        <end position="126"/>
    </location>
</feature>
<evidence type="ECO:0000259" key="4">
    <source>
        <dbReference type="Pfam" id="PF13499"/>
    </source>
</evidence>
<dbReference type="Pfam" id="PF13499">
    <property type="entry name" value="EF-hand_7"/>
    <property type="match status" value="1"/>
</dbReference>
<name>A0A8S1JA58_9CHLO</name>
<evidence type="ECO:0000256" key="3">
    <source>
        <dbReference type="SAM" id="MobiDB-lite"/>
    </source>
</evidence>
<dbReference type="Gene3D" id="1.10.238.230">
    <property type="match status" value="1"/>
</dbReference>
<dbReference type="GO" id="GO:0000159">
    <property type="term" value="C:protein phosphatase type 2A complex"/>
    <property type="evidence" value="ECO:0007669"/>
    <property type="project" value="TreeGrafter"/>
</dbReference>
<dbReference type="PROSITE" id="PS00018">
    <property type="entry name" value="EF_HAND_1"/>
    <property type="match status" value="1"/>
</dbReference>
<dbReference type="GO" id="GO:0019888">
    <property type="term" value="F:protein phosphatase regulator activity"/>
    <property type="evidence" value="ECO:0007669"/>
    <property type="project" value="TreeGrafter"/>
</dbReference>
<dbReference type="PANTHER" id="PTHR14095">
    <property type="entry name" value="PHOSPHATASE 2A REGULATORY SUBUNIT-RELATED"/>
    <property type="match status" value="1"/>
</dbReference>
<keyword evidence="2" id="KW-0106">Calcium</keyword>
<dbReference type="InterPro" id="IPR011992">
    <property type="entry name" value="EF-hand-dom_pair"/>
</dbReference>
<dbReference type="FunFam" id="1.10.238.10:FF:000025">
    <property type="entry name" value="serine/threonine-protein phosphatase 2A regulatory subunit B'' subunit alpha"/>
    <property type="match status" value="1"/>
</dbReference>
<keyword evidence="1" id="KW-0479">Metal-binding</keyword>
<protein>
    <submittedName>
        <fullName evidence="6">Uncharacterized protein</fullName>
    </submittedName>
</protein>
<evidence type="ECO:0000313" key="6">
    <source>
        <dbReference type="EMBL" id="CAD7704332.1"/>
    </source>
</evidence>
<dbReference type="InterPro" id="IPR041534">
    <property type="entry name" value="EF-hand_13"/>
</dbReference>
<dbReference type="Pfam" id="PF17958">
    <property type="entry name" value="EF-hand_13"/>
    <property type="match status" value="1"/>
</dbReference>
<evidence type="ECO:0000313" key="7">
    <source>
        <dbReference type="Proteomes" id="UP000708148"/>
    </source>
</evidence>
<gene>
    <name evidence="6" type="ORF">OSTQU699_LOCUS9687</name>
</gene>
<dbReference type="InterPro" id="IPR002048">
    <property type="entry name" value="EF_hand_dom"/>
</dbReference>
<comment type="caution">
    <text evidence="6">The sequence shown here is derived from an EMBL/GenBank/DDBJ whole genome shotgun (WGS) entry which is preliminary data.</text>
</comment>
<feature type="domain" description="EF-hand" evidence="4">
    <location>
        <begin position="341"/>
        <end position="431"/>
    </location>
</feature>
<dbReference type="InterPro" id="IPR018247">
    <property type="entry name" value="EF_Hand_1_Ca_BS"/>
</dbReference>
<dbReference type="Proteomes" id="UP000708148">
    <property type="component" value="Unassembled WGS sequence"/>
</dbReference>
<dbReference type="GO" id="GO:0005509">
    <property type="term" value="F:calcium ion binding"/>
    <property type="evidence" value="ECO:0007669"/>
    <property type="project" value="InterPro"/>
</dbReference>
<dbReference type="OrthoDB" id="5586at2759"/>